<dbReference type="GeneID" id="18925311"/>
<keyword evidence="2" id="KW-1185">Reference proteome</keyword>
<reference evidence="2" key="1">
    <citation type="journal article" date="2011" name="Proc. Natl. Acad. Sci. U.S.A.">
        <title>Obligate biotrophy features unraveled by the genomic analysis of rust fungi.</title>
        <authorList>
            <person name="Duplessis S."/>
            <person name="Cuomo C.A."/>
            <person name="Lin Y.-C."/>
            <person name="Aerts A."/>
            <person name="Tisserant E."/>
            <person name="Veneault-Fourrey C."/>
            <person name="Joly D.L."/>
            <person name="Hacquard S."/>
            <person name="Amselem J."/>
            <person name="Cantarel B.L."/>
            <person name="Chiu R."/>
            <person name="Coutinho P.M."/>
            <person name="Feau N."/>
            <person name="Field M."/>
            <person name="Frey P."/>
            <person name="Gelhaye E."/>
            <person name="Goldberg J."/>
            <person name="Grabherr M.G."/>
            <person name="Kodira C.D."/>
            <person name="Kohler A."/>
            <person name="Kuees U."/>
            <person name="Lindquist E.A."/>
            <person name="Lucas S.M."/>
            <person name="Mago R."/>
            <person name="Mauceli E."/>
            <person name="Morin E."/>
            <person name="Murat C."/>
            <person name="Pangilinan J.L."/>
            <person name="Park R."/>
            <person name="Pearson M."/>
            <person name="Quesneville H."/>
            <person name="Rouhier N."/>
            <person name="Sakthikumar S."/>
            <person name="Salamov A.A."/>
            <person name="Schmutz J."/>
            <person name="Selles B."/>
            <person name="Shapiro H."/>
            <person name="Tanguay P."/>
            <person name="Tuskan G.A."/>
            <person name="Henrissat B."/>
            <person name="Van de Peer Y."/>
            <person name="Rouze P."/>
            <person name="Ellis J.G."/>
            <person name="Dodds P.N."/>
            <person name="Schein J.E."/>
            <person name="Zhong S."/>
            <person name="Hamelin R.C."/>
            <person name="Grigoriev I.V."/>
            <person name="Szabo L.J."/>
            <person name="Martin F."/>
        </authorList>
    </citation>
    <scope>NUCLEOTIDE SEQUENCE [LARGE SCALE GENOMIC DNA]</scope>
    <source>
        <strain evidence="2">98AG31 / pathotype 3-4-7</strain>
    </source>
</reference>
<gene>
    <name evidence="1" type="ORF">MELLADRAFT_114349</name>
</gene>
<name>F4SD52_MELLP</name>
<dbReference type="VEuPathDB" id="FungiDB:MELLADRAFT_114349"/>
<protein>
    <submittedName>
        <fullName evidence="1">Uncharacterized protein</fullName>
    </submittedName>
</protein>
<evidence type="ECO:0000313" key="1">
    <source>
        <dbReference type="EMBL" id="EGF97428.1"/>
    </source>
</evidence>
<dbReference type="EMBL" id="GL883237">
    <property type="protein sequence ID" value="EGF97428.1"/>
    <property type="molecule type" value="Genomic_DNA"/>
</dbReference>
<dbReference type="HOGENOM" id="CLU_042820_1_0_1"/>
<sequence length="440" mass="48480">MSTTPQTNIPGSRPSSIPPSILLFPSERRHNSSIHVTTFSPPSGILLVPALFERRGRIQTSRLILPRNCEPFANGRITIASGSAISITAESPQTATATLFRPAQPRHTPASASSRTSGARDRVKKFADLLKLTKDNQDILQKMYDNTLPGEEYLGTLAYLVFACQEGKPGGPNPKWTAGRVIRDALKDQVGEFIFRPDLQAFSKTVAEDHTTMLQSLEMLTFHPQNYLKGLKPEYVDAHCPGDYVAGEACIPGTAMYAFVKENLKNQRSKVRSALLANILGVTEGSLLKVPAAKAMIIQVARTFFASVRPLEDHEVLAKLGRPTVKRIIFMRYVTACNYLNHTENKRRCQWTLLDEALADLRARPESDAALYLDKIICYDRQVFDGKRTWATIKASVTLPAPFVEQVLDSVQHQSGADVIGDGLGASGNPATGEDFEEEQ</sequence>
<organism evidence="2">
    <name type="scientific">Melampsora larici-populina (strain 98AG31 / pathotype 3-4-7)</name>
    <name type="common">Poplar leaf rust fungus</name>
    <dbReference type="NCBI Taxonomy" id="747676"/>
    <lineage>
        <taxon>Eukaryota</taxon>
        <taxon>Fungi</taxon>
        <taxon>Dikarya</taxon>
        <taxon>Basidiomycota</taxon>
        <taxon>Pucciniomycotina</taxon>
        <taxon>Pucciniomycetes</taxon>
        <taxon>Pucciniales</taxon>
        <taxon>Melampsoraceae</taxon>
        <taxon>Melampsora</taxon>
    </lineage>
</organism>
<dbReference type="RefSeq" id="XP_007419309.1">
    <property type="nucleotide sequence ID" value="XM_007419247.1"/>
</dbReference>
<evidence type="ECO:0000313" key="2">
    <source>
        <dbReference type="Proteomes" id="UP000001072"/>
    </source>
</evidence>
<dbReference type="AlphaFoldDB" id="F4SD52"/>
<accession>F4SD52</accession>
<dbReference type="Proteomes" id="UP000001072">
    <property type="component" value="Unassembled WGS sequence"/>
</dbReference>
<dbReference type="KEGG" id="mlr:MELLADRAFT_114349"/>
<proteinExistence type="predicted"/>
<dbReference type="InParanoid" id="F4SD52"/>